<comment type="caution">
    <text evidence="1">The sequence shown here is derived from an EMBL/GenBank/DDBJ whole genome shotgun (WGS) entry which is preliminary data.</text>
</comment>
<reference evidence="2" key="1">
    <citation type="submission" date="2023-07" db="EMBL/GenBank/DDBJ databases">
        <title>Dyadobacter sp. nov 'subterranea' isolated from contaminted grondwater.</title>
        <authorList>
            <person name="Szabo I."/>
            <person name="Al-Omari J."/>
            <person name="Szerdahelyi S.G."/>
            <person name="Rado J."/>
        </authorList>
    </citation>
    <scope>NUCLEOTIDE SEQUENCE [LARGE SCALE GENOMIC DNA]</scope>
    <source>
        <strain evidence="2">UP-52</strain>
    </source>
</reference>
<accession>A0ABR9WQ48</accession>
<evidence type="ECO:0008006" key="3">
    <source>
        <dbReference type="Google" id="ProtNLM"/>
    </source>
</evidence>
<dbReference type="Proteomes" id="UP000634134">
    <property type="component" value="Unassembled WGS sequence"/>
</dbReference>
<sequence>MDKLVKVYTKAGEEDWILVHIEVQGYDDKDFAKRMFTYFYRILDKYGKPVTAIAIFTDTNKKFHPNVYEYKYLGSKIIYEFNTYKIIEQDETALIENENPFAIVVLTVLLALKKKKLDDESLFDLKYSLAKNLLMRKIPEKKIDDLLIFLQRYITFADQGYNVKFDKEIGALTGNQKSMGIREMVLDKAEKKGIEKGVEKATISFIINLWETGNHTVSQIASLVKVSEAFVQNTIASK</sequence>
<proteinExistence type="predicted"/>
<gene>
    <name evidence="1" type="ORF">IEE83_31960</name>
</gene>
<name>A0ABR9WQ48_9BACT</name>
<keyword evidence="2" id="KW-1185">Reference proteome</keyword>
<protein>
    <recommendedName>
        <fullName evidence="3">Transposase (putative) YhgA-like domain-containing protein</fullName>
    </recommendedName>
</protein>
<evidence type="ECO:0000313" key="1">
    <source>
        <dbReference type="EMBL" id="MBE9466506.1"/>
    </source>
</evidence>
<dbReference type="RefSeq" id="WP_194124726.1">
    <property type="nucleotide sequence ID" value="NZ_JACYGY010000002.1"/>
</dbReference>
<evidence type="ECO:0000313" key="2">
    <source>
        <dbReference type="Proteomes" id="UP000634134"/>
    </source>
</evidence>
<dbReference type="EMBL" id="JACYGY010000002">
    <property type="protein sequence ID" value="MBE9466506.1"/>
    <property type="molecule type" value="Genomic_DNA"/>
</dbReference>
<organism evidence="1 2">
    <name type="scientific">Dyadobacter subterraneus</name>
    <dbReference type="NCBI Taxonomy" id="2773304"/>
    <lineage>
        <taxon>Bacteria</taxon>
        <taxon>Pseudomonadati</taxon>
        <taxon>Bacteroidota</taxon>
        <taxon>Cytophagia</taxon>
        <taxon>Cytophagales</taxon>
        <taxon>Spirosomataceae</taxon>
        <taxon>Dyadobacter</taxon>
    </lineage>
</organism>